<dbReference type="AlphaFoldDB" id="A0A8S2XIL9"/>
<name>A0A8S2XIL9_9BILA</name>
<reference evidence="1" key="1">
    <citation type="submission" date="2021-02" db="EMBL/GenBank/DDBJ databases">
        <authorList>
            <person name="Nowell W R."/>
        </authorList>
    </citation>
    <scope>NUCLEOTIDE SEQUENCE</scope>
</reference>
<dbReference type="EMBL" id="CAJOBH010076157">
    <property type="protein sequence ID" value="CAF4495091.1"/>
    <property type="molecule type" value="Genomic_DNA"/>
</dbReference>
<evidence type="ECO:0000313" key="1">
    <source>
        <dbReference type="EMBL" id="CAF4495091.1"/>
    </source>
</evidence>
<dbReference type="Proteomes" id="UP000681967">
    <property type="component" value="Unassembled WGS sequence"/>
</dbReference>
<accession>A0A8S2XIL9</accession>
<organism evidence="1 2">
    <name type="scientific">Rotaria magnacalcarata</name>
    <dbReference type="NCBI Taxonomy" id="392030"/>
    <lineage>
        <taxon>Eukaryota</taxon>
        <taxon>Metazoa</taxon>
        <taxon>Spiralia</taxon>
        <taxon>Gnathifera</taxon>
        <taxon>Rotifera</taxon>
        <taxon>Eurotatoria</taxon>
        <taxon>Bdelloidea</taxon>
        <taxon>Philodinida</taxon>
        <taxon>Philodinidae</taxon>
        <taxon>Rotaria</taxon>
    </lineage>
</organism>
<protein>
    <submittedName>
        <fullName evidence="1">Uncharacterized protein</fullName>
    </submittedName>
</protein>
<proteinExistence type="predicted"/>
<sequence length="43" mass="5112">IDWKVIAGAWLKDRRPLEVQCLQTCFDKIMDPIMLFLKEECSK</sequence>
<evidence type="ECO:0000313" key="2">
    <source>
        <dbReference type="Proteomes" id="UP000681967"/>
    </source>
</evidence>
<gene>
    <name evidence="1" type="ORF">BYL167_LOCUS35748</name>
</gene>
<comment type="caution">
    <text evidence="1">The sequence shown here is derived from an EMBL/GenBank/DDBJ whole genome shotgun (WGS) entry which is preliminary data.</text>
</comment>
<feature type="non-terminal residue" evidence="1">
    <location>
        <position position="1"/>
    </location>
</feature>